<dbReference type="GO" id="GO:0003676">
    <property type="term" value="F:nucleic acid binding"/>
    <property type="evidence" value="ECO:0007669"/>
    <property type="project" value="InterPro"/>
</dbReference>
<keyword evidence="2" id="KW-1185">Reference proteome</keyword>
<evidence type="ECO:0000313" key="2">
    <source>
        <dbReference type="Proteomes" id="UP000762676"/>
    </source>
</evidence>
<gene>
    <name evidence="1" type="ORF">ElyMa_007058700</name>
</gene>
<dbReference type="Gene3D" id="3.30.420.10">
    <property type="entry name" value="Ribonuclease H-like superfamily/Ribonuclease H"/>
    <property type="match status" value="1"/>
</dbReference>
<dbReference type="EMBL" id="BMAT01014131">
    <property type="protein sequence ID" value="GFS26579.1"/>
    <property type="molecule type" value="Genomic_DNA"/>
</dbReference>
<accession>A0AAV4JUW2</accession>
<comment type="caution">
    <text evidence="1">The sequence shown here is derived from an EMBL/GenBank/DDBJ whole genome shotgun (WGS) entry which is preliminary data.</text>
</comment>
<reference evidence="1 2" key="1">
    <citation type="journal article" date="2021" name="Elife">
        <title>Chloroplast acquisition without the gene transfer in kleptoplastic sea slugs, Plakobranchus ocellatus.</title>
        <authorList>
            <person name="Maeda T."/>
            <person name="Takahashi S."/>
            <person name="Yoshida T."/>
            <person name="Shimamura S."/>
            <person name="Takaki Y."/>
            <person name="Nagai Y."/>
            <person name="Toyoda A."/>
            <person name="Suzuki Y."/>
            <person name="Arimoto A."/>
            <person name="Ishii H."/>
            <person name="Satoh N."/>
            <person name="Nishiyama T."/>
            <person name="Hasebe M."/>
            <person name="Maruyama T."/>
            <person name="Minagawa J."/>
            <person name="Obokata J."/>
            <person name="Shigenobu S."/>
        </authorList>
    </citation>
    <scope>NUCLEOTIDE SEQUENCE [LARGE SCALE GENOMIC DNA]</scope>
</reference>
<evidence type="ECO:0000313" key="1">
    <source>
        <dbReference type="EMBL" id="GFS26579.1"/>
    </source>
</evidence>
<dbReference type="AlphaFoldDB" id="A0AAV4JUW2"/>
<dbReference type="Proteomes" id="UP000762676">
    <property type="component" value="Unassembled WGS sequence"/>
</dbReference>
<proteinExistence type="predicted"/>
<dbReference type="InterPro" id="IPR036397">
    <property type="entry name" value="RNaseH_sf"/>
</dbReference>
<organism evidence="1 2">
    <name type="scientific">Elysia marginata</name>
    <dbReference type="NCBI Taxonomy" id="1093978"/>
    <lineage>
        <taxon>Eukaryota</taxon>
        <taxon>Metazoa</taxon>
        <taxon>Spiralia</taxon>
        <taxon>Lophotrochozoa</taxon>
        <taxon>Mollusca</taxon>
        <taxon>Gastropoda</taxon>
        <taxon>Heterobranchia</taxon>
        <taxon>Euthyneura</taxon>
        <taxon>Panpulmonata</taxon>
        <taxon>Sacoglossa</taxon>
        <taxon>Placobranchoidea</taxon>
        <taxon>Plakobranchidae</taxon>
        <taxon>Elysia</taxon>
    </lineage>
</organism>
<sequence>MFEPHDPKRLSDTITGDETWFPFFIIPPKRPNRKWVDGQGDRPVVFRQGFQSRKRMFTVFFIYSGPLVVDILPQDTNSDYHILCPGCAFPERWGFTGSIESRELLPNAVGIKRMETGQARGRDEGEGVAAFDMVITVSISRINAGFCVDKSMGSRRGSLVLHTDDQVLNKLVM</sequence>
<name>A0AAV4JUW2_9GAST</name>
<protein>
    <submittedName>
        <fullName evidence="1">Transposase</fullName>
    </submittedName>
</protein>